<dbReference type="PIRSF" id="PIRSF037736">
    <property type="entry name" value="SCO1"/>
    <property type="match status" value="1"/>
</dbReference>
<organism evidence="12 13">
    <name type="scientific">Leishmania tarentolae</name>
    <name type="common">Sauroleishmania tarentolae</name>
    <dbReference type="NCBI Taxonomy" id="5689"/>
    <lineage>
        <taxon>Eukaryota</taxon>
        <taxon>Discoba</taxon>
        <taxon>Euglenozoa</taxon>
        <taxon>Kinetoplastea</taxon>
        <taxon>Metakinetoplastina</taxon>
        <taxon>Trypanosomatida</taxon>
        <taxon>Trypanosomatidae</taxon>
        <taxon>Leishmaniinae</taxon>
        <taxon>Leishmania</taxon>
        <taxon>lizard Leishmania</taxon>
    </lineage>
</organism>
<evidence type="ECO:0000256" key="2">
    <source>
        <dbReference type="ARBA" id="ARBA00010996"/>
    </source>
</evidence>
<dbReference type="InterPro" id="IPR017276">
    <property type="entry name" value="Synth_of_cyt-c-oxidase_Sco1/2"/>
</dbReference>
<evidence type="ECO:0000256" key="10">
    <source>
        <dbReference type="PIRSR" id="PIRSR603782-2"/>
    </source>
</evidence>
<dbReference type="PANTHER" id="PTHR12151:SF5">
    <property type="entry name" value="AT19154P"/>
    <property type="match status" value="1"/>
</dbReference>
<dbReference type="VEuPathDB" id="TriTrypDB:LtaPh_0410900"/>
<dbReference type="EMBL" id="BLBS01000004">
    <property type="protein sequence ID" value="GET85720.1"/>
    <property type="molecule type" value="Genomic_DNA"/>
</dbReference>
<comment type="subcellular location">
    <subcellularLocation>
        <location evidence="1 8">Mitochondrion inner membrane</location>
    </subcellularLocation>
</comment>
<keyword evidence="3 9" id="KW-0479">Metal-binding</keyword>
<keyword evidence="10" id="KW-1015">Disulfide bond</keyword>
<feature type="disulfide bond" description="Redox-active" evidence="10">
    <location>
        <begin position="172"/>
        <end position="176"/>
    </location>
</feature>
<dbReference type="OrthoDB" id="270009at2759"/>
<evidence type="ECO:0000256" key="6">
    <source>
        <dbReference type="ARBA" id="ARBA00023128"/>
    </source>
</evidence>
<comment type="caution">
    <text evidence="12">The sequence shown here is derived from an EMBL/GenBank/DDBJ whole genome shotgun (WGS) entry which is preliminary data.</text>
</comment>
<dbReference type="GO" id="GO:0033617">
    <property type="term" value="P:mitochondrial respiratory chain complex IV assembly"/>
    <property type="evidence" value="ECO:0007669"/>
    <property type="project" value="TreeGrafter"/>
</dbReference>
<feature type="binding site" evidence="9">
    <location>
        <position position="176"/>
    </location>
    <ligand>
        <name>Cu cation</name>
        <dbReference type="ChEBI" id="CHEBI:23378"/>
    </ligand>
</feature>
<dbReference type="GO" id="GO:0005743">
    <property type="term" value="C:mitochondrial inner membrane"/>
    <property type="evidence" value="ECO:0007669"/>
    <property type="project" value="UniProtKB-SubCell"/>
</dbReference>
<dbReference type="PROSITE" id="PS51352">
    <property type="entry name" value="THIOREDOXIN_2"/>
    <property type="match status" value="1"/>
</dbReference>
<evidence type="ECO:0000259" key="11">
    <source>
        <dbReference type="PROSITE" id="PS51352"/>
    </source>
</evidence>
<keyword evidence="7" id="KW-0472">Membrane</keyword>
<reference evidence="12" key="1">
    <citation type="submission" date="2019-11" db="EMBL/GenBank/DDBJ databases">
        <title>Leishmania tarentolae CDS.</title>
        <authorList>
            <person name="Goto Y."/>
            <person name="Yamagishi J."/>
        </authorList>
    </citation>
    <scope>NUCLEOTIDE SEQUENCE [LARGE SCALE GENOMIC DNA]</scope>
    <source>
        <strain evidence="12">Parrot Tar II</strain>
    </source>
</reference>
<dbReference type="Gene3D" id="3.40.30.10">
    <property type="entry name" value="Glutaredoxin"/>
    <property type="match status" value="1"/>
</dbReference>
<comment type="similarity">
    <text evidence="2 8">Belongs to the SCO1/2 family.</text>
</comment>
<dbReference type="InterPro" id="IPR003782">
    <property type="entry name" value="SCO1/SenC"/>
</dbReference>
<keyword evidence="5 9" id="KW-0186">Copper</keyword>
<dbReference type="Pfam" id="PF02630">
    <property type="entry name" value="SCO1-SenC"/>
    <property type="match status" value="1"/>
</dbReference>
<dbReference type="InterPro" id="IPR036249">
    <property type="entry name" value="Thioredoxin-like_sf"/>
</dbReference>
<dbReference type="GO" id="GO:0016531">
    <property type="term" value="F:copper chaperone activity"/>
    <property type="evidence" value="ECO:0007669"/>
    <property type="project" value="InterPro"/>
</dbReference>
<dbReference type="CDD" id="cd02968">
    <property type="entry name" value="SCO"/>
    <property type="match status" value="1"/>
</dbReference>
<name>A0A640K835_LEITA</name>
<evidence type="ECO:0000256" key="1">
    <source>
        <dbReference type="ARBA" id="ARBA00004273"/>
    </source>
</evidence>
<feature type="binding site" evidence="9">
    <location>
        <position position="265"/>
    </location>
    <ligand>
        <name>Cu cation</name>
        <dbReference type="ChEBI" id="CHEBI:23378"/>
    </ligand>
</feature>
<evidence type="ECO:0000256" key="7">
    <source>
        <dbReference type="ARBA" id="ARBA00023136"/>
    </source>
</evidence>
<evidence type="ECO:0000256" key="9">
    <source>
        <dbReference type="PIRSR" id="PIRSR037736-1"/>
    </source>
</evidence>
<keyword evidence="4 8" id="KW-0999">Mitochondrion inner membrane</keyword>
<proteinExistence type="inferred from homology"/>
<keyword evidence="13" id="KW-1185">Reference proteome</keyword>
<dbReference type="GO" id="GO:0005507">
    <property type="term" value="F:copper ion binding"/>
    <property type="evidence" value="ECO:0007669"/>
    <property type="project" value="InterPro"/>
</dbReference>
<dbReference type="FunFam" id="3.40.30.10:FF:000013">
    <property type="entry name" value="Blast:Protein SCO1 homolog, mitochondrial"/>
    <property type="match status" value="1"/>
</dbReference>
<dbReference type="PANTHER" id="PTHR12151">
    <property type="entry name" value="ELECTRON TRANSPORT PROTIN SCO1/SENC FAMILY MEMBER"/>
    <property type="match status" value="1"/>
</dbReference>
<sequence>MRRCLLRCAVRGGQMTASCRSGALLRLRCHLGAVCRDLTMGAGATTEAAALVSTTTAPLTCSRRAFRQQGAANPSHPDAAEAAELEEDWQALKRYGMFGGFSLLCIATLWYGSRQAKQRYFGAEGSARVSVETRGRPALGGPFVLVNTKGEPVSQAEFLGSWTFFYFGFTHCPEICPVELNRMSHVVNAVHAARPQERIAPLFVSCDPRRDSLEAIDEYLSVFHPDFIGLVGTPKQVNDACRSYRIYYSIPTEEDAGQEDYLIDHSIAIFLFDPQGRFVDFFGNRYDEREITEKVLHYMAEHARDPTWTNW</sequence>
<evidence type="ECO:0000313" key="12">
    <source>
        <dbReference type="EMBL" id="GET85720.1"/>
    </source>
</evidence>
<keyword evidence="6 8" id="KW-0496">Mitochondrion</keyword>
<evidence type="ECO:0000256" key="4">
    <source>
        <dbReference type="ARBA" id="ARBA00022792"/>
    </source>
</evidence>
<evidence type="ECO:0000313" key="13">
    <source>
        <dbReference type="Proteomes" id="UP000419144"/>
    </source>
</evidence>
<dbReference type="GO" id="GO:0006878">
    <property type="term" value="P:intracellular copper ion homeostasis"/>
    <property type="evidence" value="ECO:0007669"/>
    <property type="project" value="UniProtKB-UniRule"/>
</dbReference>
<dbReference type="SUPFAM" id="SSF52833">
    <property type="entry name" value="Thioredoxin-like"/>
    <property type="match status" value="1"/>
</dbReference>
<feature type="binding site" evidence="9">
    <location>
        <position position="172"/>
    </location>
    <ligand>
        <name>Cu cation</name>
        <dbReference type="ChEBI" id="CHEBI:23378"/>
    </ligand>
</feature>
<evidence type="ECO:0000256" key="5">
    <source>
        <dbReference type="ARBA" id="ARBA00023008"/>
    </source>
</evidence>
<feature type="domain" description="Thioredoxin" evidence="11">
    <location>
        <begin position="132"/>
        <end position="301"/>
    </location>
</feature>
<accession>A0A640K835</accession>
<dbReference type="Proteomes" id="UP000419144">
    <property type="component" value="Unassembled WGS sequence"/>
</dbReference>
<protein>
    <submittedName>
        <fullName evidence="12">Cytochrome c oxidase assembly factor, putative</fullName>
    </submittedName>
</protein>
<dbReference type="InterPro" id="IPR013766">
    <property type="entry name" value="Thioredoxin_domain"/>
</dbReference>
<gene>
    <name evidence="12" type="ORF">LtaPh_0410900</name>
</gene>
<evidence type="ECO:0000256" key="8">
    <source>
        <dbReference type="PIRNR" id="PIRNR037736"/>
    </source>
</evidence>
<dbReference type="AlphaFoldDB" id="A0A640K835"/>
<evidence type="ECO:0000256" key="3">
    <source>
        <dbReference type="ARBA" id="ARBA00022723"/>
    </source>
</evidence>